<comment type="catalytic activity">
    <reaction evidence="5 8">
        <text>a 2'-deoxycytidine in DNA + S-adenosyl-L-methionine = a 5-methyl-2'-deoxycytidine in DNA + S-adenosyl-L-homocysteine + H(+)</text>
        <dbReference type="Rhea" id="RHEA:13681"/>
        <dbReference type="Rhea" id="RHEA-COMP:11369"/>
        <dbReference type="Rhea" id="RHEA-COMP:11370"/>
        <dbReference type="ChEBI" id="CHEBI:15378"/>
        <dbReference type="ChEBI" id="CHEBI:57856"/>
        <dbReference type="ChEBI" id="CHEBI:59789"/>
        <dbReference type="ChEBI" id="CHEBI:85452"/>
        <dbReference type="ChEBI" id="CHEBI:85454"/>
        <dbReference type="EC" id="2.1.1.37"/>
    </reaction>
</comment>
<name>A0A9X2X6X2_9HYPH</name>
<keyword evidence="1 6" id="KW-0489">Methyltransferase</keyword>
<dbReference type="PANTHER" id="PTHR10629">
    <property type="entry name" value="CYTOSINE-SPECIFIC METHYLTRANSFERASE"/>
    <property type="match status" value="1"/>
</dbReference>
<dbReference type="SUPFAM" id="SSF53335">
    <property type="entry name" value="S-adenosyl-L-methionine-dependent methyltransferases"/>
    <property type="match status" value="1"/>
</dbReference>
<feature type="region of interest" description="Disordered" evidence="9">
    <location>
        <begin position="206"/>
        <end position="229"/>
    </location>
</feature>
<keyword evidence="11" id="KW-1185">Reference proteome</keyword>
<dbReference type="EC" id="2.1.1.37" evidence="8"/>
<dbReference type="GO" id="GO:0009307">
    <property type="term" value="P:DNA restriction-modification system"/>
    <property type="evidence" value="ECO:0007669"/>
    <property type="project" value="UniProtKB-KW"/>
</dbReference>
<dbReference type="PROSITE" id="PS00094">
    <property type="entry name" value="C5_MTASE_1"/>
    <property type="match status" value="1"/>
</dbReference>
<dbReference type="GO" id="GO:0032259">
    <property type="term" value="P:methylation"/>
    <property type="evidence" value="ECO:0007669"/>
    <property type="project" value="UniProtKB-KW"/>
</dbReference>
<evidence type="ECO:0000313" key="10">
    <source>
        <dbReference type="EMBL" id="MCT8989634.1"/>
    </source>
</evidence>
<dbReference type="InterPro" id="IPR001525">
    <property type="entry name" value="C5_MeTfrase"/>
</dbReference>
<evidence type="ECO:0000256" key="8">
    <source>
        <dbReference type="RuleBase" id="RU000417"/>
    </source>
</evidence>
<feature type="region of interest" description="Disordered" evidence="9">
    <location>
        <begin position="429"/>
        <end position="449"/>
    </location>
</feature>
<dbReference type="PROSITE" id="PS51679">
    <property type="entry name" value="SAM_MT_C5"/>
    <property type="match status" value="1"/>
</dbReference>
<dbReference type="RefSeq" id="WP_261514492.1">
    <property type="nucleotide sequence ID" value="NZ_JAODNV010000006.1"/>
</dbReference>
<evidence type="ECO:0000256" key="7">
    <source>
        <dbReference type="RuleBase" id="RU000416"/>
    </source>
</evidence>
<evidence type="ECO:0000256" key="2">
    <source>
        <dbReference type="ARBA" id="ARBA00022679"/>
    </source>
</evidence>
<reference evidence="10" key="1">
    <citation type="submission" date="2022-08" db="EMBL/GenBank/DDBJ databases">
        <title>Chelativorans sichuanense sp. nov., a paraffin oil-degrading bacterium isolated from a mixture of oil-based drill cuttings and paddy soil.</title>
        <authorList>
            <person name="Yu J."/>
            <person name="Liu H."/>
            <person name="Chen Q."/>
        </authorList>
    </citation>
    <scope>NUCLEOTIDE SEQUENCE</scope>
    <source>
        <strain evidence="10">SCAU 2101</strain>
    </source>
</reference>
<dbReference type="NCBIfam" id="TIGR00675">
    <property type="entry name" value="dcm"/>
    <property type="match status" value="1"/>
</dbReference>
<dbReference type="Gene3D" id="3.90.120.10">
    <property type="entry name" value="DNA Methylase, subunit A, domain 2"/>
    <property type="match status" value="1"/>
</dbReference>
<dbReference type="EMBL" id="JAODNV010000006">
    <property type="protein sequence ID" value="MCT8989634.1"/>
    <property type="molecule type" value="Genomic_DNA"/>
</dbReference>
<evidence type="ECO:0000313" key="11">
    <source>
        <dbReference type="Proteomes" id="UP001149009"/>
    </source>
</evidence>
<dbReference type="PANTHER" id="PTHR10629:SF52">
    <property type="entry name" value="DNA (CYTOSINE-5)-METHYLTRANSFERASE 1"/>
    <property type="match status" value="1"/>
</dbReference>
<evidence type="ECO:0000256" key="1">
    <source>
        <dbReference type="ARBA" id="ARBA00022603"/>
    </source>
</evidence>
<evidence type="ECO:0000256" key="3">
    <source>
        <dbReference type="ARBA" id="ARBA00022691"/>
    </source>
</evidence>
<dbReference type="GO" id="GO:0003886">
    <property type="term" value="F:DNA (cytosine-5-)-methyltransferase activity"/>
    <property type="evidence" value="ECO:0007669"/>
    <property type="project" value="UniProtKB-EC"/>
</dbReference>
<evidence type="ECO:0000256" key="5">
    <source>
        <dbReference type="ARBA" id="ARBA00047422"/>
    </source>
</evidence>
<proteinExistence type="inferred from homology"/>
<sequence length="449" mass="49039">MRAVDLFAGAGGMSLGLKRAGFEIVQAYDSWEPAVEIYRRNVGPHVWQHDLKDIFRVGPMIAALAPDIICGGPPCQDFSAAGRRVEGERAALTRAFAMLVCIARPRWFLMENVPQAAKSTAWADARAMLVKAGYGLTESKLNAAFYGVPQARKRLFVIGRLGEQDGFLESVLVAARSDRPMTVRDMLGDALGDAFYVHPRHPGKRGVWSTDEPAPTMRGSSRRPMPAAYQPHPADAALIEAGAFFTRPYYEGRGVRTLDEPAPAVIRTTRERPRPKYLASPHPEDPMPAQQAAVLTQDQVARIQGFPVGWRWEGSTSRDIDQMIANAVPAPLAETIGRVILAREAGETIPEIQGRFGQWLRQRRGFSSAAARNAKSRVNRARRLLGGRTFADPVAELAALEAADGFASLPPGTRSDLRAALRLYREWKDEPKGRRSGKSPAGAAATLAA</sequence>
<keyword evidence="4" id="KW-0680">Restriction system</keyword>
<dbReference type="Proteomes" id="UP001149009">
    <property type="component" value="Unassembled WGS sequence"/>
</dbReference>
<dbReference type="InterPro" id="IPR050390">
    <property type="entry name" value="C5-Methyltransferase"/>
</dbReference>
<dbReference type="Pfam" id="PF00145">
    <property type="entry name" value="DNA_methylase"/>
    <property type="match status" value="1"/>
</dbReference>
<dbReference type="InterPro" id="IPR018117">
    <property type="entry name" value="C5_DNA_meth_AS"/>
</dbReference>
<evidence type="ECO:0000256" key="4">
    <source>
        <dbReference type="ARBA" id="ARBA00022747"/>
    </source>
</evidence>
<dbReference type="InterPro" id="IPR029063">
    <property type="entry name" value="SAM-dependent_MTases_sf"/>
</dbReference>
<comment type="similarity">
    <text evidence="6 7">Belongs to the class I-like SAM-binding methyltransferase superfamily. C5-methyltransferase family.</text>
</comment>
<comment type="caution">
    <text evidence="10">The sequence shown here is derived from an EMBL/GenBank/DDBJ whole genome shotgun (WGS) entry which is preliminary data.</text>
</comment>
<dbReference type="GO" id="GO:0044027">
    <property type="term" value="P:negative regulation of gene expression via chromosomal CpG island methylation"/>
    <property type="evidence" value="ECO:0007669"/>
    <property type="project" value="TreeGrafter"/>
</dbReference>
<dbReference type="AlphaFoldDB" id="A0A9X2X6X2"/>
<dbReference type="PRINTS" id="PR00105">
    <property type="entry name" value="C5METTRFRASE"/>
</dbReference>
<protein>
    <recommendedName>
        <fullName evidence="8">Cytosine-specific methyltransferase</fullName>
        <ecNumber evidence="8">2.1.1.37</ecNumber>
    </recommendedName>
</protein>
<keyword evidence="2 6" id="KW-0808">Transferase</keyword>
<keyword evidence="3 6" id="KW-0949">S-adenosyl-L-methionine</keyword>
<dbReference type="Gene3D" id="3.40.50.150">
    <property type="entry name" value="Vaccinia Virus protein VP39"/>
    <property type="match status" value="1"/>
</dbReference>
<evidence type="ECO:0000256" key="9">
    <source>
        <dbReference type="SAM" id="MobiDB-lite"/>
    </source>
</evidence>
<dbReference type="GO" id="GO:0003677">
    <property type="term" value="F:DNA binding"/>
    <property type="evidence" value="ECO:0007669"/>
    <property type="project" value="TreeGrafter"/>
</dbReference>
<accession>A0A9X2X6X2</accession>
<feature type="active site" evidence="6">
    <location>
        <position position="75"/>
    </location>
</feature>
<evidence type="ECO:0000256" key="6">
    <source>
        <dbReference type="PROSITE-ProRule" id="PRU01016"/>
    </source>
</evidence>
<organism evidence="10 11">
    <name type="scientific">Chelativorans petroleitrophicus</name>
    <dbReference type="NCBI Taxonomy" id="2975484"/>
    <lineage>
        <taxon>Bacteria</taxon>
        <taxon>Pseudomonadati</taxon>
        <taxon>Pseudomonadota</taxon>
        <taxon>Alphaproteobacteria</taxon>
        <taxon>Hyphomicrobiales</taxon>
        <taxon>Phyllobacteriaceae</taxon>
        <taxon>Chelativorans</taxon>
    </lineage>
</organism>
<gene>
    <name evidence="10" type="ORF">NYR54_04895</name>
</gene>